<evidence type="ECO:0000313" key="3">
    <source>
        <dbReference type="Proteomes" id="UP000177796"/>
    </source>
</evidence>
<sequence>MVLTKQDIEAIRGAVQFELQAELTPIRQGVQEIKHDVDGLREQIQQLAIILDNFVKMMTDYQEEFSILKAEVDQMKRVFKEKFGVEIAAQHSSWSNSTR</sequence>
<proteinExistence type="predicted"/>
<evidence type="ECO:0000256" key="1">
    <source>
        <dbReference type="SAM" id="Coils"/>
    </source>
</evidence>
<organism evidence="2 3">
    <name type="scientific">Candidatus Yanofskybacteria bacterium RIFCSPHIGHO2_02_FULL_46_19</name>
    <dbReference type="NCBI Taxonomy" id="1802684"/>
    <lineage>
        <taxon>Bacteria</taxon>
        <taxon>Candidatus Yanofskyibacteriota</taxon>
    </lineage>
</organism>
<accession>A0A1F8FUB2</accession>
<gene>
    <name evidence="2" type="ORF">A3C81_00120</name>
</gene>
<comment type="caution">
    <text evidence="2">The sequence shown here is derived from an EMBL/GenBank/DDBJ whole genome shotgun (WGS) entry which is preliminary data.</text>
</comment>
<evidence type="ECO:0000313" key="2">
    <source>
        <dbReference type="EMBL" id="OGN15919.1"/>
    </source>
</evidence>
<keyword evidence="1" id="KW-0175">Coiled coil</keyword>
<dbReference type="AlphaFoldDB" id="A0A1F8FUB2"/>
<feature type="coiled-coil region" evidence="1">
    <location>
        <begin position="30"/>
        <end position="78"/>
    </location>
</feature>
<protein>
    <submittedName>
        <fullName evidence="2">Uncharacterized protein</fullName>
    </submittedName>
</protein>
<name>A0A1F8FUB2_9BACT</name>
<dbReference type="Proteomes" id="UP000177796">
    <property type="component" value="Unassembled WGS sequence"/>
</dbReference>
<reference evidence="2 3" key="1">
    <citation type="journal article" date="2016" name="Nat. Commun.">
        <title>Thousands of microbial genomes shed light on interconnected biogeochemical processes in an aquifer system.</title>
        <authorList>
            <person name="Anantharaman K."/>
            <person name="Brown C.T."/>
            <person name="Hug L.A."/>
            <person name="Sharon I."/>
            <person name="Castelle C.J."/>
            <person name="Probst A.J."/>
            <person name="Thomas B.C."/>
            <person name="Singh A."/>
            <person name="Wilkins M.J."/>
            <person name="Karaoz U."/>
            <person name="Brodie E.L."/>
            <person name="Williams K.H."/>
            <person name="Hubbard S.S."/>
            <person name="Banfield J.F."/>
        </authorList>
    </citation>
    <scope>NUCLEOTIDE SEQUENCE [LARGE SCALE GENOMIC DNA]</scope>
</reference>
<dbReference type="EMBL" id="MGJY01000024">
    <property type="protein sequence ID" value="OGN15919.1"/>
    <property type="molecule type" value="Genomic_DNA"/>
</dbReference>